<keyword evidence="2 7" id="KW-0678">Repressor</keyword>
<evidence type="ECO:0000256" key="5">
    <source>
        <dbReference type="ARBA" id="ARBA00023163"/>
    </source>
</evidence>
<dbReference type="NCBIfam" id="NF001978">
    <property type="entry name" value="PRK00767.1"/>
    <property type="match status" value="1"/>
</dbReference>
<keyword evidence="4 7" id="KW-0238">DNA-binding</keyword>
<dbReference type="Proteomes" id="UP000256845">
    <property type="component" value="Unassembled WGS sequence"/>
</dbReference>
<dbReference type="SUPFAM" id="SSF46689">
    <property type="entry name" value="Homeodomain-like"/>
    <property type="match status" value="1"/>
</dbReference>
<dbReference type="InterPro" id="IPR009057">
    <property type="entry name" value="Homeodomain-like_sf"/>
</dbReference>
<dbReference type="InterPro" id="IPR017757">
    <property type="entry name" value="Tscrpt_rep_BetI"/>
</dbReference>
<dbReference type="PRINTS" id="PR00455">
    <property type="entry name" value="HTHTETR"/>
</dbReference>
<evidence type="ECO:0000256" key="6">
    <source>
        <dbReference type="ARBA" id="ARBA00024936"/>
    </source>
</evidence>
<gene>
    <name evidence="7" type="primary">betI</name>
    <name evidence="10" type="ORF">DFP90_105219</name>
</gene>
<evidence type="ECO:0000256" key="4">
    <source>
        <dbReference type="ARBA" id="ARBA00023125"/>
    </source>
</evidence>
<keyword evidence="5 7" id="KW-0804">Transcription</keyword>
<comment type="function">
    <text evidence="7">Repressor involved in choline regulation of the bet genes.</text>
</comment>
<dbReference type="Pfam" id="PF00440">
    <property type="entry name" value="TetR_N"/>
    <property type="match status" value="1"/>
</dbReference>
<proteinExistence type="inferred from homology"/>
<evidence type="ECO:0000313" key="11">
    <source>
        <dbReference type="Proteomes" id="UP000256845"/>
    </source>
</evidence>
<dbReference type="AlphaFoldDB" id="A0A3D9HK18"/>
<dbReference type="PANTHER" id="PTHR43479">
    <property type="entry name" value="ACREF/ENVCD OPERON REPRESSOR-RELATED"/>
    <property type="match status" value="1"/>
</dbReference>
<evidence type="ECO:0000256" key="1">
    <source>
        <dbReference type="ARBA" id="ARBA00004719"/>
    </source>
</evidence>
<feature type="DNA-binding region" description="H-T-H motif" evidence="7 8">
    <location>
        <begin position="31"/>
        <end position="50"/>
    </location>
</feature>
<dbReference type="PROSITE" id="PS01081">
    <property type="entry name" value="HTH_TETR_1"/>
    <property type="match status" value="1"/>
</dbReference>
<dbReference type="InterPro" id="IPR001647">
    <property type="entry name" value="HTH_TetR"/>
</dbReference>
<dbReference type="InterPro" id="IPR050624">
    <property type="entry name" value="HTH-type_Tx_Regulator"/>
</dbReference>
<dbReference type="GO" id="GO:0003677">
    <property type="term" value="F:DNA binding"/>
    <property type="evidence" value="ECO:0007669"/>
    <property type="project" value="UniProtKB-UniRule"/>
</dbReference>
<evidence type="ECO:0000259" key="9">
    <source>
        <dbReference type="PROSITE" id="PS50977"/>
    </source>
</evidence>
<dbReference type="SUPFAM" id="SSF48498">
    <property type="entry name" value="Tetracyclin repressor-like, C-terminal domain"/>
    <property type="match status" value="1"/>
</dbReference>
<dbReference type="PANTHER" id="PTHR43479:SF11">
    <property type="entry name" value="ACREF_ENVCD OPERON REPRESSOR-RELATED"/>
    <property type="match status" value="1"/>
</dbReference>
<evidence type="ECO:0000256" key="8">
    <source>
        <dbReference type="PROSITE-ProRule" id="PRU00335"/>
    </source>
</evidence>
<dbReference type="RefSeq" id="WP_245957078.1">
    <property type="nucleotide sequence ID" value="NZ_QRDW01000005.1"/>
</dbReference>
<comment type="function">
    <text evidence="6">Repressor involved in the biosynthesis of the osmoprotectant glycine betaine. It represses transcription of the choline transporter BetT and the genes of BetAB involved in the synthesis of glycine betaine.</text>
</comment>
<reference evidence="10 11" key="1">
    <citation type="submission" date="2018-07" db="EMBL/GenBank/DDBJ databases">
        <title>Genomic Encyclopedia of Type Strains, Phase III (KMG-III): the genomes of soil and plant-associated and newly described type strains.</title>
        <authorList>
            <person name="Whitman W."/>
        </authorList>
    </citation>
    <scope>NUCLEOTIDE SEQUENCE [LARGE SCALE GENOMIC DNA]</scope>
    <source>
        <strain evidence="10 11">CECT 8488</strain>
    </source>
</reference>
<organism evidence="10 11">
    <name type="scientific">Aestuariispira insulae</name>
    <dbReference type="NCBI Taxonomy" id="1461337"/>
    <lineage>
        <taxon>Bacteria</taxon>
        <taxon>Pseudomonadati</taxon>
        <taxon>Pseudomonadota</taxon>
        <taxon>Alphaproteobacteria</taxon>
        <taxon>Rhodospirillales</taxon>
        <taxon>Kiloniellaceae</taxon>
        <taxon>Aestuariispira</taxon>
    </lineage>
</organism>
<dbReference type="Pfam" id="PF13977">
    <property type="entry name" value="TetR_C_6"/>
    <property type="match status" value="1"/>
</dbReference>
<sequence>MPKVGMEPIRRRQLIEATIESINEMGFGDTTVKQISARAGVSTGIIHHYFGGKEDLLEATMRKLLTDLREENVNRLSQCTDPKERVEAVIDANFSDRLFDIAPVTAWLAFWAQVPHSKRLRRLQQINKSRLHSSLRHALRQLVSEEDARKIAFGIDSIMDGLWVSCAVNGGTPTPAQSRELTRDYFYTQLDAIKRRKERD</sequence>
<keyword evidence="3 7" id="KW-0805">Transcription regulation</keyword>
<comment type="pathway">
    <text evidence="1 7">Amine and polyamine biosynthesis; betaine biosynthesis via choline pathway [regulation].</text>
</comment>
<comment type="caution">
    <text evidence="10">The sequence shown here is derived from an EMBL/GenBank/DDBJ whole genome shotgun (WGS) entry which is preliminary data.</text>
</comment>
<dbReference type="HAMAP" id="MF_00768">
    <property type="entry name" value="HTH_type_BetI"/>
    <property type="match status" value="1"/>
</dbReference>
<evidence type="ECO:0000256" key="3">
    <source>
        <dbReference type="ARBA" id="ARBA00023015"/>
    </source>
</evidence>
<dbReference type="NCBIfam" id="TIGR03384">
    <property type="entry name" value="betaine_BetI"/>
    <property type="match status" value="1"/>
</dbReference>
<dbReference type="InterPro" id="IPR023772">
    <property type="entry name" value="DNA-bd_HTH_TetR-type_CS"/>
</dbReference>
<dbReference type="InterPro" id="IPR039538">
    <property type="entry name" value="BetI_C"/>
</dbReference>
<dbReference type="GO" id="GO:0003700">
    <property type="term" value="F:DNA-binding transcription factor activity"/>
    <property type="evidence" value="ECO:0007669"/>
    <property type="project" value="UniProtKB-UniRule"/>
</dbReference>
<dbReference type="EMBL" id="QRDW01000005">
    <property type="protein sequence ID" value="RED49847.1"/>
    <property type="molecule type" value="Genomic_DNA"/>
</dbReference>
<name>A0A3D9HK18_9PROT</name>
<evidence type="ECO:0000256" key="7">
    <source>
        <dbReference type="HAMAP-Rule" id="MF_00768"/>
    </source>
</evidence>
<dbReference type="PROSITE" id="PS50977">
    <property type="entry name" value="HTH_TETR_2"/>
    <property type="match status" value="1"/>
</dbReference>
<dbReference type="GO" id="GO:0019285">
    <property type="term" value="P:glycine betaine biosynthetic process from choline"/>
    <property type="evidence" value="ECO:0007669"/>
    <property type="project" value="UniProtKB-UniRule"/>
</dbReference>
<protein>
    <recommendedName>
        <fullName evidence="7">HTH-type transcriptional regulator BetI</fullName>
    </recommendedName>
</protein>
<feature type="domain" description="HTH tetR-type" evidence="9">
    <location>
        <begin position="8"/>
        <end position="68"/>
    </location>
</feature>
<dbReference type="Gene3D" id="1.10.357.10">
    <property type="entry name" value="Tetracycline Repressor, domain 2"/>
    <property type="match status" value="1"/>
</dbReference>
<dbReference type="UniPathway" id="UPA00529"/>
<accession>A0A3D9HK18</accession>
<dbReference type="GO" id="GO:0045892">
    <property type="term" value="P:negative regulation of DNA-templated transcription"/>
    <property type="evidence" value="ECO:0007669"/>
    <property type="project" value="UniProtKB-UniRule"/>
</dbReference>
<evidence type="ECO:0000256" key="2">
    <source>
        <dbReference type="ARBA" id="ARBA00022491"/>
    </source>
</evidence>
<dbReference type="InterPro" id="IPR036271">
    <property type="entry name" value="Tet_transcr_reg_TetR-rel_C_sf"/>
</dbReference>
<keyword evidence="11" id="KW-1185">Reference proteome</keyword>
<evidence type="ECO:0000313" key="10">
    <source>
        <dbReference type="EMBL" id="RED49847.1"/>
    </source>
</evidence>